<keyword evidence="6 8" id="KW-1133">Transmembrane helix</keyword>
<protein>
    <submittedName>
        <fullName evidence="9">AI-2E family transporter</fullName>
    </submittedName>
</protein>
<evidence type="ECO:0000256" key="3">
    <source>
        <dbReference type="ARBA" id="ARBA00022448"/>
    </source>
</evidence>
<evidence type="ECO:0000256" key="2">
    <source>
        <dbReference type="ARBA" id="ARBA00009773"/>
    </source>
</evidence>
<feature type="transmembrane region" description="Helical" evidence="8">
    <location>
        <begin position="198"/>
        <end position="223"/>
    </location>
</feature>
<keyword evidence="4" id="KW-1003">Cell membrane</keyword>
<comment type="subcellular location">
    <subcellularLocation>
        <location evidence="1">Cell membrane</location>
        <topology evidence="1">Multi-pass membrane protein</topology>
    </subcellularLocation>
</comment>
<dbReference type="EMBL" id="RSAA01000015">
    <property type="protein sequence ID" value="RRO15435.1"/>
    <property type="molecule type" value="Genomic_DNA"/>
</dbReference>
<dbReference type="AlphaFoldDB" id="A0A3R8NXL9"/>
<proteinExistence type="inferred from homology"/>
<evidence type="ECO:0000256" key="4">
    <source>
        <dbReference type="ARBA" id="ARBA00022475"/>
    </source>
</evidence>
<evidence type="ECO:0000256" key="8">
    <source>
        <dbReference type="SAM" id="Phobius"/>
    </source>
</evidence>
<dbReference type="OrthoDB" id="9784366at2"/>
<dbReference type="GO" id="GO:0005886">
    <property type="term" value="C:plasma membrane"/>
    <property type="evidence" value="ECO:0007669"/>
    <property type="project" value="UniProtKB-SubCell"/>
</dbReference>
<evidence type="ECO:0000256" key="5">
    <source>
        <dbReference type="ARBA" id="ARBA00022692"/>
    </source>
</evidence>
<feature type="transmembrane region" description="Helical" evidence="8">
    <location>
        <begin position="6"/>
        <end position="30"/>
    </location>
</feature>
<dbReference type="Pfam" id="PF01594">
    <property type="entry name" value="AI-2E_transport"/>
    <property type="match status" value="1"/>
</dbReference>
<feature type="transmembrane region" description="Helical" evidence="8">
    <location>
        <begin position="134"/>
        <end position="156"/>
    </location>
</feature>
<comment type="similarity">
    <text evidence="2">Belongs to the autoinducer-2 exporter (AI-2E) (TC 2.A.86) family.</text>
</comment>
<comment type="caution">
    <text evidence="9">The sequence shown here is derived from an EMBL/GenBank/DDBJ whole genome shotgun (WGS) entry which is preliminary data.</text>
</comment>
<feature type="transmembrane region" description="Helical" evidence="8">
    <location>
        <begin position="51"/>
        <end position="77"/>
    </location>
</feature>
<dbReference type="PANTHER" id="PTHR21716">
    <property type="entry name" value="TRANSMEMBRANE PROTEIN"/>
    <property type="match status" value="1"/>
</dbReference>
<evidence type="ECO:0000256" key="1">
    <source>
        <dbReference type="ARBA" id="ARBA00004651"/>
    </source>
</evidence>
<evidence type="ECO:0000313" key="9">
    <source>
        <dbReference type="EMBL" id="RRO15435.1"/>
    </source>
</evidence>
<dbReference type="Proteomes" id="UP000274515">
    <property type="component" value="Unassembled WGS sequence"/>
</dbReference>
<keyword evidence="3" id="KW-0813">Transport</keyword>
<reference evidence="9 10" key="1">
    <citation type="submission" date="2018-11" db="EMBL/GenBank/DDBJ databases">
        <title>Saccharopolyspora rhizosphaerae sp. nov., an actinomycete isolated from rhizosphere soil in Thailand.</title>
        <authorList>
            <person name="Intra B."/>
            <person name="Euanorasetr J."/>
            <person name="Take A."/>
            <person name="Inahashi Y."/>
            <person name="Mori M."/>
            <person name="Panbangred W."/>
            <person name="Matsumoto A."/>
        </authorList>
    </citation>
    <scope>NUCLEOTIDE SEQUENCE [LARGE SCALE GENOMIC DNA]</scope>
    <source>
        <strain evidence="9 10">H219</strain>
    </source>
</reference>
<evidence type="ECO:0000256" key="6">
    <source>
        <dbReference type="ARBA" id="ARBA00022989"/>
    </source>
</evidence>
<keyword evidence="10" id="KW-1185">Reference proteome</keyword>
<name>A0A3R8NXL9_9PSEU</name>
<evidence type="ECO:0000313" key="10">
    <source>
        <dbReference type="Proteomes" id="UP000274515"/>
    </source>
</evidence>
<evidence type="ECO:0000256" key="7">
    <source>
        <dbReference type="ARBA" id="ARBA00023136"/>
    </source>
</evidence>
<feature type="transmembrane region" description="Helical" evidence="8">
    <location>
        <begin position="285"/>
        <end position="308"/>
    </location>
</feature>
<accession>A0A3R8NXL9</accession>
<dbReference type="PANTHER" id="PTHR21716:SF53">
    <property type="entry name" value="PERMEASE PERM-RELATED"/>
    <property type="match status" value="1"/>
</dbReference>
<organism evidence="9 10">
    <name type="scientific">Saccharopolyspora rhizosphaerae</name>
    <dbReference type="NCBI Taxonomy" id="2492662"/>
    <lineage>
        <taxon>Bacteria</taxon>
        <taxon>Bacillati</taxon>
        <taxon>Actinomycetota</taxon>
        <taxon>Actinomycetes</taxon>
        <taxon>Pseudonocardiales</taxon>
        <taxon>Pseudonocardiaceae</taxon>
        <taxon>Saccharopolyspora</taxon>
    </lineage>
</organism>
<dbReference type="RefSeq" id="WP_125091233.1">
    <property type="nucleotide sequence ID" value="NZ_RSAA01000015.1"/>
</dbReference>
<gene>
    <name evidence="9" type="ORF">EIL87_15335</name>
</gene>
<sequence>MFTGVAVAVGVVVFVVLVARPLLIPLVVMIGAATIAEPLVARLARMRVPRALGAAAVCLLVLAALGIVVLVFTAGIVSQWDAIVRVATSAVSRARDLLAGVSFGPELVDQVSAAAAGSGDSLALGVVSQLSSGLTALAVGVLGVLVGVYVLVLVLADAPRIHALISGGVPGPRGYGVVVTERAATIARQYFKSLTAMAVMNSAVLVLGAAVMRVPFVLAIGLLSFVTAYIPYVGAFLSGAFAVLMALGSGGLETGLAMLGVVVLANAVLENFVRPFTFGAVLDLHPLIILLVTLVGGALGGAVGMVVAPPLTAIVAESVRLLHAARPAARAPAPREGG</sequence>
<keyword evidence="7 8" id="KW-0472">Membrane</keyword>
<keyword evidence="5 8" id="KW-0812">Transmembrane</keyword>
<dbReference type="InterPro" id="IPR002549">
    <property type="entry name" value="AI-2E-like"/>
</dbReference>